<evidence type="ECO:0008006" key="3">
    <source>
        <dbReference type="Google" id="ProtNLM"/>
    </source>
</evidence>
<evidence type="ECO:0000313" key="1">
    <source>
        <dbReference type="EMBL" id="KAG8631430.1"/>
    </source>
</evidence>
<evidence type="ECO:0000313" key="2">
    <source>
        <dbReference type="Proteomes" id="UP000809789"/>
    </source>
</evidence>
<reference evidence="1" key="1">
    <citation type="submission" date="2021-07" db="EMBL/GenBank/DDBJ databases">
        <title>Elsinoe batatas strain:CRI-CJ2 Genome sequencing and assembly.</title>
        <authorList>
            <person name="Huang L."/>
        </authorList>
    </citation>
    <scope>NUCLEOTIDE SEQUENCE</scope>
    <source>
        <strain evidence="1">CRI-CJ2</strain>
    </source>
</reference>
<dbReference type="EMBL" id="JAESVG020000001">
    <property type="protein sequence ID" value="KAG8631430.1"/>
    <property type="molecule type" value="Genomic_DNA"/>
</dbReference>
<name>A0A8K0L9V0_9PEZI</name>
<accession>A0A8K0L9V0</accession>
<keyword evidence="2" id="KW-1185">Reference proteome</keyword>
<protein>
    <recommendedName>
        <fullName evidence="3">CENP-V/GFA domain-containing protein</fullName>
    </recommendedName>
</protein>
<organism evidence="1 2">
    <name type="scientific">Elsinoe batatas</name>
    <dbReference type="NCBI Taxonomy" id="2601811"/>
    <lineage>
        <taxon>Eukaryota</taxon>
        <taxon>Fungi</taxon>
        <taxon>Dikarya</taxon>
        <taxon>Ascomycota</taxon>
        <taxon>Pezizomycotina</taxon>
        <taxon>Dothideomycetes</taxon>
        <taxon>Dothideomycetidae</taxon>
        <taxon>Myriangiales</taxon>
        <taxon>Elsinoaceae</taxon>
        <taxon>Elsinoe</taxon>
    </lineage>
</organism>
<dbReference type="InterPro" id="IPR011057">
    <property type="entry name" value="Mss4-like_sf"/>
</dbReference>
<gene>
    <name evidence="1" type="ORF">KVT40_000570</name>
</gene>
<comment type="caution">
    <text evidence="1">The sequence shown here is derived from an EMBL/GenBank/DDBJ whole genome shotgun (WGS) entry which is preliminary data.</text>
</comment>
<dbReference type="OrthoDB" id="3913896at2759"/>
<dbReference type="Gene3D" id="3.90.1590.10">
    <property type="entry name" value="glutathione-dependent formaldehyde- activating enzyme (gfa)"/>
    <property type="match status" value="1"/>
</dbReference>
<dbReference type="SUPFAM" id="SSF51316">
    <property type="entry name" value="Mss4-like"/>
    <property type="match status" value="1"/>
</dbReference>
<dbReference type="Proteomes" id="UP000809789">
    <property type="component" value="Unassembled WGS sequence"/>
</dbReference>
<dbReference type="AlphaFoldDB" id="A0A8K0L9V0"/>
<sequence>MLEKARQRARMRELAGDWKGKVEWGCACGAYRGYLLRSEANKDRFGIWVKNDGGRFTGVLSLGEQARRCSGFEIEVWVVVPWSQIRGDEGAAAWLEDVKMGNREAMDWDNVQMYRPTHGVERYSCKKCGASILWVERKRPGVVKVSAGLLKSAEGVRAEDWITWELSEDQEGADPGVVEELRNALQSWNETMKTALHTQDTK</sequence>
<proteinExistence type="predicted"/>